<dbReference type="Pfam" id="PF02656">
    <property type="entry name" value="DUF202"/>
    <property type="match status" value="1"/>
</dbReference>
<keyword evidence="3 5" id="KW-1133">Transmembrane helix</keyword>
<feature type="domain" description="DUF202" evidence="6">
    <location>
        <begin position="1"/>
        <end position="54"/>
    </location>
</feature>
<sequence>MAWGRTSLAFMVAAAVFLRSTASYGPPVVAVAGGLFAVALGAALAQKRRYRRAAEGVARERVPAPVGAVVALSLGTVALGSAGLLFAVAGH</sequence>
<protein>
    <recommendedName>
        <fullName evidence="6">DUF202 domain-containing protein</fullName>
    </recommendedName>
</protein>
<keyword evidence="8" id="KW-1185">Reference proteome</keyword>
<dbReference type="GO" id="GO:0012505">
    <property type="term" value="C:endomembrane system"/>
    <property type="evidence" value="ECO:0007669"/>
    <property type="project" value="UniProtKB-SubCell"/>
</dbReference>
<dbReference type="AlphaFoldDB" id="A0A2Z3YS57"/>
<reference evidence="8" key="1">
    <citation type="submission" date="2017-11" db="EMBL/GenBank/DDBJ databases">
        <title>Otitis media/interna in a cat caused by the recently described species Corynebacterium provencense.</title>
        <authorList>
            <person name="Kittl S."/>
            <person name="Brodard I."/>
            <person name="Rychener L."/>
            <person name="Jores J."/>
            <person name="Roosje P."/>
            <person name="Gobeli Brawand S."/>
        </authorList>
    </citation>
    <scope>NUCLEOTIDE SEQUENCE [LARGE SCALE GENOMIC DNA]</scope>
    <source>
        <strain evidence="8">17KM38</strain>
    </source>
</reference>
<keyword evidence="2 5" id="KW-0812">Transmembrane</keyword>
<organism evidence="7 8">
    <name type="scientific">Corynebacterium provencense</name>
    <dbReference type="NCBI Taxonomy" id="1737425"/>
    <lineage>
        <taxon>Bacteria</taxon>
        <taxon>Bacillati</taxon>
        <taxon>Actinomycetota</taxon>
        <taxon>Actinomycetes</taxon>
        <taxon>Mycobacteriales</taxon>
        <taxon>Corynebacteriaceae</taxon>
        <taxon>Corynebacterium</taxon>
    </lineage>
</organism>
<evidence type="ECO:0000313" key="7">
    <source>
        <dbReference type="EMBL" id="AWT26501.1"/>
    </source>
</evidence>
<evidence type="ECO:0000256" key="2">
    <source>
        <dbReference type="ARBA" id="ARBA00022692"/>
    </source>
</evidence>
<dbReference type="EMBL" id="CP024988">
    <property type="protein sequence ID" value="AWT26501.1"/>
    <property type="molecule type" value="Genomic_DNA"/>
</dbReference>
<gene>
    <name evidence="7" type="ORF">Csp1_17190</name>
</gene>
<evidence type="ECO:0000313" key="8">
    <source>
        <dbReference type="Proteomes" id="UP000247696"/>
    </source>
</evidence>
<dbReference type="KEGG" id="cpre:Csp1_17190"/>
<evidence type="ECO:0000256" key="1">
    <source>
        <dbReference type="ARBA" id="ARBA00004127"/>
    </source>
</evidence>
<comment type="subcellular location">
    <subcellularLocation>
        <location evidence="1">Endomembrane system</location>
        <topology evidence="1">Multi-pass membrane protein</topology>
    </subcellularLocation>
</comment>
<proteinExistence type="predicted"/>
<evidence type="ECO:0000256" key="3">
    <source>
        <dbReference type="ARBA" id="ARBA00022989"/>
    </source>
</evidence>
<evidence type="ECO:0000259" key="6">
    <source>
        <dbReference type="Pfam" id="PF02656"/>
    </source>
</evidence>
<keyword evidence="4 5" id="KW-0472">Membrane</keyword>
<accession>A0A2Z3YS57</accession>
<dbReference type="STRING" id="1737425.GCA_900049755_02645"/>
<dbReference type="Proteomes" id="UP000247696">
    <property type="component" value="Chromosome"/>
</dbReference>
<evidence type="ECO:0000256" key="4">
    <source>
        <dbReference type="ARBA" id="ARBA00023136"/>
    </source>
</evidence>
<dbReference type="InterPro" id="IPR003807">
    <property type="entry name" value="DUF202"/>
</dbReference>
<name>A0A2Z3YS57_9CORY</name>
<evidence type="ECO:0000256" key="5">
    <source>
        <dbReference type="SAM" id="Phobius"/>
    </source>
</evidence>
<feature type="transmembrane region" description="Helical" evidence="5">
    <location>
        <begin position="28"/>
        <end position="45"/>
    </location>
</feature>
<feature type="transmembrane region" description="Helical" evidence="5">
    <location>
        <begin position="66"/>
        <end position="89"/>
    </location>
</feature>